<evidence type="ECO:0000256" key="10">
    <source>
        <dbReference type="ARBA" id="ARBA00023157"/>
    </source>
</evidence>
<evidence type="ECO:0000256" key="13">
    <source>
        <dbReference type="PROSITE-ProRule" id="PRU00884"/>
    </source>
</evidence>
<dbReference type="PROSITE" id="PS01299">
    <property type="entry name" value="EPHRIN_RBD_1"/>
    <property type="match status" value="1"/>
</dbReference>
<dbReference type="InterPro" id="IPR019765">
    <property type="entry name" value="Ephrin_CS"/>
</dbReference>
<dbReference type="PANTHER" id="PTHR11304">
    <property type="entry name" value="EPHRIN"/>
    <property type="match status" value="1"/>
</dbReference>
<comment type="caution">
    <text evidence="18">The sequence shown here is derived from an EMBL/GenBank/DDBJ whole genome shotgun (WGS) entry which is preliminary data.</text>
</comment>
<accession>A0A5A9P6D4</accession>
<feature type="region of interest" description="Disordered" evidence="15">
    <location>
        <begin position="18"/>
        <end position="53"/>
    </location>
</feature>
<dbReference type="InterPro" id="IPR001799">
    <property type="entry name" value="Ephrin_RBD"/>
</dbReference>
<dbReference type="GO" id="GO:0005886">
    <property type="term" value="C:plasma membrane"/>
    <property type="evidence" value="ECO:0007669"/>
    <property type="project" value="TreeGrafter"/>
</dbReference>
<evidence type="ECO:0000256" key="14">
    <source>
        <dbReference type="RuleBase" id="RU004375"/>
    </source>
</evidence>
<evidence type="ECO:0000256" key="12">
    <source>
        <dbReference type="ARBA" id="ARBA00040452"/>
    </source>
</evidence>
<dbReference type="PRINTS" id="PR01347">
    <property type="entry name" value="EPHRIN"/>
</dbReference>
<dbReference type="Gene3D" id="2.60.40.420">
    <property type="entry name" value="Cupredoxins - blue copper proteins"/>
    <property type="match status" value="1"/>
</dbReference>
<protein>
    <recommendedName>
        <fullName evidence="12">Ephrin-B1</fullName>
    </recommendedName>
</protein>
<dbReference type="Proteomes" id="UP000324632">
    <property type="component" value="Chromosome 9"/>
</dbReference>
<organism evidence="18 19">
    <name type="scientific">Triplophysa tibetana</name>
    <dbReference type="NCBI Taxonomy" id="1572043"/>
    <lineage>
        <taxon>Eukaryota</taxon>
        <taxon>Metazoa</taxon>
        <taxon>Chordata</taxon>
        <taxon>Craniata</taxon>
        <taxon>Vertebrata</taxon>
        <taxon>Euteleostomi</taxon>
        <taxon>Actinopterygii</taxon>
        <taxon>Neopterygii</taxon>
        <taxon>Teleostei</taxon>
        <taxon>Ostariophysi</taxon>
        <taxon>Cypriniformes</taxon>
        <taxon>Nemacheilidae</taxon>
        <taxon>Triplophysa</taxon>
    </lineage>
</organism>
<keyword evidence="5" id="KW-0732">Signal</keyword>
<reference evidence="18 19" key="1">
    <citation type="journal article" date="2019" name="Mol. Ecol. Resour.">
        <title>Chromosome-level genome assembly of Triplophysa tibetana, a fish adapted to the harsh high-altitude environment of the Tibetan Plateau.</title>
        <authorList>
            <person name="Yang X."/>
            <person name="Liu H."/>
            <person name="Ma Z."/>
            <person name="Zou Y."/>
            <person name="Zou M."/>
            <person name="Mao Y."/>
            <person name="Li X."/>
            <person name="Wang H."/>
            <person name="Chen T."/>
            <person name="Wang W."/>
            <person name="Yang R."/>
        </authorList>
    </citation>
    <scope>NUCLEOTIDE SEQUENCE [LARGE SCALE GENOMIC DNA]</scope>
    <source>
        <strain evidence="18">TTIB1903HZAU</strain>
        <tissue evidence="18">Muscle</tissue>
    </source>
</reference>
<evidence type="ECO:0000313" key="19">
    <source>
        <dbReference type="Proteomes" id="UP000324632"/>
    </source>
</evidence>
<feature type="transmembrane region" description="Helical" evidence="16">
    <location>
        <begin position="286"/>
        <end position="310"/>
    </location>
</feature>
<feature type="compositionally biased region" description="Polar residues" evidence="15">
    <location>
        <begin position="267"/>
        <end position="276"/>
    </location>
</feature>
<dbReference type="GO" id="GO:0048013">
    <property type="term" value="P:ephrin receptor signaling pathway"/>
    <property type="evidence" value="ECO:0007669"/>
    <property type="project" value="TreeGrafter"/>
</dbReference>
<evidence type="ECO:0000256" key="2">
    <source>
        <dbReference type="ARBA" id="ARBA00022473"/>
    </source>
</evidence>
<evidence type="ECO:0000256" key="15">
    <source>
        <dbReference type="SAM" id="MobiDB-lite"/>
    </source>
</evidence>
<proteinExistence type="inferred from homology"/>
<dbReference type="GO" id="GO:0046875">
    <property type="term" value="F:ephrin receptor binding"/>
    <property type="evidence" value="ECO:0007669"/>
    <property type="project" value="TreeGrafter"/>
</dbReference>
<dbReference type="InterPro" id="IPR031328">
    <property type="entry name" value="Ephrin"/>
</dbReference>
<evidence type="ECO:0000256" key="6">
    <source>
        <dbReference type="ARBA" id="ARBA00022782"/>
    </source>
</evidence>
<dbReference type="FunFam" id="2.60.40.420:FF:000027">
    <property type="entry name" value="ephrin-B1"/>
    <property type="match status" value="1"/>
</dbReference>
<evidence type="ECO:0000256" key="7">
    <source>
        <dbReference type="ARBA" id="ARBA00022902"/>
    </source>
</evidence>
<dbReference type="Pfam" id="PF00812">
    <property type="entry name" value="Ephrin"/>
    <property type="match status" value="1"/>
</dbReference>
<evidence type="ECO:0000313" key="18">
    <source>
        <dbReference type="EMBL" id="KAA0717195.1"/>
    </source>
</evidence>
<comment type="caution">
    <text evidence="13">Lacks conserved residue(s) required for the propagation of feature annotation.</text>
</comment>
<dbReference type="PANTHER" id="PTHR11304:SF17">
    <property type="entry name" value="EPHRIN-B1"/>
    <property type="match status" value="1"/>
</dbReference>
<dbReference type="InterPro" id="IPR008972">
    <property type="entry name" value="Cupredoxin"/>
</dbReference>
<feature type="region of interest" description="Disordered" evidence="15">
    <location>
        <begin position="215"/>
        <end position="276"/>
    </location>
</feature>
<evidence type="ECO:0000256" key="16">
    <source>
        <dbReference type="SAM" id="Phobius"/>
    </source>
</evidence>
<evidence type="ECO:0000256" key="3">
    <source>
        <dbReference type="ARBA" id="ARBA00022553"/>
    </source>
</evidence>
<keyword evidence="7" id="KW-0524">Neurogenesis</keyword>
<keyword evidence="6" id="KW-0221">Differentiation</keyword>
<evidence type="ECO:0000256" key="9">
    <source>
        <dbReference type="ARBA" id="ARBA00023136"/>
    </source>
</evidence>
<evidence type="ECO:0000256" key="11">
    <source>
        <dbReference type="ARBA" id="ARBA00023180"/>
    </source>
</evidence>
<keyword evidence="4 16" id="KW-0812">Transmembrane</keyword>
<gene>
    <name evidence="18" type="ORF">E1301_Tti017370</name>
</gene>
<comment type="similarity">
    <text evidence="13 14">Belongs to the ephrin family.</text>
</comment>
<dbReference type="PROSITE" id="PS51551">
    <property type="entry name" value="EPHRIN_RBD_2"/>
    <property type="match status" value="1"/>
</dbReference>
<evidence type="ECO:0000256" key="5">
    <source>
        <dbReference type="ARBA" id="ARBA00022729"/>
    </source>
</evidence>
<evidence type="ECO:0000256" key="4">
    <source>
        <dbReference type="ARBA" id="ARBA00022692"/>
    </source>
</evidence>
<keyword evidence="19" id="KW-1185">Reference proteome</keyword>
<name>A0A5A9P6D4_9TELE</name>
<feature type="disulfide bond" evidence="13">
    <location>
        <begin position="140"/>
        <end position="204"/>
    </location>
</feature>
<keyword evidence="2" id="KW-0217">Developmental protein</keyword>
<keyword evidence="10 13" id="KW-1015">Disulfide bond</keyword>
<evidence type="ECO:0000256" key="1">
    <source>
        <dbReference type="ARBA" id="ARBA00004479"/>
    </source>
</evidence>
<feature type="compositionally biased region" description="Basic and acidic residues" evidence="15">
    <location>
        <begin position="247"/>
        <end position="256"/>
    </location>
</feature>
<feature type="domain" description="Ephrin RBD" evidence="17">
    <location>
        <begin position="82"/>
        <end position="215"/>
    </location>
</feature>
<dbReference type="AlphaFoldDB" id="A0A5A9P6D4"/>
<evidence type="ECO:0000256" key="8">
    <source>
        <dbReference type="ARBA" id="ARBA00022989"/>
    </source>
</evidence>
<keyword evidence="11" id="KW-0325">Glycoprotein</keyword>
<keyword evidence="3" id="KW-0597">Phosphoprotein</keyword>
<keyword evidence="8 16" id="KW-1133">Transmembrane helix</keyword>
<dbReference type="EMBL" id="SOYY01000009">
    <property type="protein sequence ID" value="KAA0717195.1"/>
    <property type="molecule type" value="Genomic_DNA"/>
</dbReference>
<dbReference type="GO" id="GO:0007411">
    <property type="term" value="P:axon guidance"/>
    <property type="evidence" value="ECO:0007669"/>
    <property type="project" value="TreeGrafter"/>
</dbReference>
<evidence type="ECO:0000259" key="17">
    <source>
        <dbReference type="PROSITE" id="PS51551"/>
    </source>
</evidence>
<dbReference type="SUPFAM" id="SSF49503">
    <property type="entry name" value="Cupredoxins"/>
    <property type="match status" value="1"/>
</dbReference>
<comment type="subcellular location">
    <subcellularLocation>
        <location evidence="1">Membrane</location>
        <topology evidence="1">Single-pass type I membrane protein</topology>
    </subcellularLocation>
</comment>
<sequence>MDLEPLRYVRCTGLTVDAPDPRSSAEQLQTTSNTGRRSINSLKKHRGSGLPIINPPSPYRTRIPLTGPVSEIHSFAAAADLTGSDEVFCSKLRRFVSAKGLVIYPEIGDKLDIICPKGDMGRPYEFYKLYLVKKEQAESCSTILDPNVLVTCNKPEKDIKFTIKFQEFSPNYMGLEFKRFTNYYITSTSNGTMEGLENREGGVCSTRSMKIIMKVGQDPNAPDPDLTDLAGPDQDNEIKDPTTSPSRKRDRDRDMEDNGSIMPGKGTRNQENNSGSVEGIFGSKPALFAAIGAGCVIFLLIIIILIVLLLKLRKRTRKHSQPRGATSLSLSTLATPKGATQSGSEPSDIIIPLRTAENNYCPHYEKVSGDYGHPVYIVQEMPPQSPANIYYKV</sequence>
<feature type="compositionally biased region" description="Polar residues" evidence="15">
    <location>
        <begin position="24"/>
        <end position="41"/>
    </location>
</feature>
<keyword evidence="9 14" id="KW-0472">Membrane</keyword>